<sequence length="81" mass="8855">MSKTLRWFKSSYSASSGGECLEVAYDWHKSSYSDSNSAQCVEVATCPHTVHVRDSKLSETSPVFTVTSASWTAFLGSALVR</sequence>
<proteinExistence type="predicted"/>
<gene>
    <name evidence="2" type="ORF">GCM10010334_67510</name>
</gene>
<dbReference type="RefSeq" id="WP_189826836.1">
    <property type="nucleotide sequence ID" value="NZ_BMVC01000017.1"/>
</dbReference>
<feature type="domain" description="DUF397" evidence="1">
    <location>
        <begin position="26"/>
        <end position="77"/>
    </location>
</feature>
<feature type="domain" description="DUF397" evidence="1">
    <location>
        <begin position="5"/>
        <end position="24"/>
    </location>
</feature>
<reference evidence="2" key="2">
    <citation type="submission" date="2020-09" db="EMBL/GenBank/DDBJ databases">
        <authorList>
            <person name="Sun Q."/>
            <person name="Ohkuma M."/>
        </authorList>
    </citation>
    <scope>NUCLEOTIDE SEQUENCE</scope>
    <source>
        <strain evidence="2">JCM 4637</strain>
    </source>
</reference>
<dbReference type="EMBL" id="BMVC01000017">
    <property type="protein sequence ID" value="GHD11441.1"/>
    <property type="molecule type" value="Genomic_DNA"/>
</dbReference>
<organism evidence="2 3">
    <name type="scientific">Streptomyces finlayi</name>
    <dbReference type="NCBI Taxonomy" id="67296"/>
    <lineage>
        <taxon>Bacteria</taxon>
        <taxon>Bacillati</taxon>
        <taxon>Actinomycetota</taxon>
        <taxon>Actinomycetes</taxon>
        <taxon>Kitasatosporales</taxon>
        <taxon>Streptomycetaceae</taxon>
        <taxon>Streptomyces</taxon>
    </lineage>
</organism>
<dbReference type="InterPro" id="IPR007278">
    <property type="entry name" value="DUF397"/>
</dbReference>
<accession>A0A918X4H6</accession>
<evidence type="ECO:0000313" key="3">
    <source>
        <dbReference type="Proteomes" id="UP000638353"/>
    </source>
</evidence>
<protein>
    <submittedName>
        <fullName evidence="2">Toxin</fullName>
    </submittedName>
</protein>
<dbReference type="AlphaFoldDB" id="A0A918X4H6"/>
<reference evidence="2" key="1">
    <citation type="journal article" date="2014" name="Int. J. Syst. Evol. Microbiol.">
        <title>Complete genome sequence of Corynebacterium casei LMG S-19264T (=DSM 44701T), isolated from a smear-ripened cheese.</title>
        <authorList>
            <consortium name="US DOE Joint Genome Institute (JGI-PGF)"/>
            <person name="Walter F."/>
            <person name="Albersmeier A."/>
            <person name="Kalinowski J."/>
            <person name="Ruckert C."/>
        </authorList>
    </citation>
    <scope>NUCLEOTIDE SEQUENCE</scope>
    <source>
        <strain evidence="2">JCM 4637</strain>
    </source>
</reference>
<evidence type="ECO:0000313" key="2">
    <source>
        <dbReference type="EMBL" id="GHD11441.1"/>
    </source>
</evidence>
<comment type="caution">
    <text evidence="2">The sequence shown here is derived from an EMBL/GenBank/DDBJ whole genome shotgun (WGS) entry which is preliminary data.</text>
</comment>
<dbReference type="Proteomes" id="UP000638353">
    <property type="component" value="Unassembled WGS sequence"/>
</dbReference>
<evidence type="ECO:0000259" key="1">
    <source>
        <dbReference type="Pfam" id="PF04149"/>
    </source>
</evidence>
<name>A0A918X4H6_9ACTN</name>
<dbReference type="Pfam" id="PF04149">
    <property type="entry name" value="DUF397"/>
    <property type="match status" value="2"/>
</dbReference>